<dbReference type="STRING" id="2656787.A0A370U1M4"/>
<sequence length="348" mass="36862">MKALVYKAVGEVKLEERPKPKITHPGDAIVKLTKSTICGTDLHITQGDVATCTPGRILGHEGVGIVEETGVSVSGFKKGERVLISCICSCATCEYCRRGMYSHCTTGGWILGNTIDGTQAEYVRIPHADSSLYPIPPGADEAALVMLSDIFPTGLECGVINSKIQPGSTVVVIGTGPVGLASIITAQLYSPSLIIAIDTDPNRLTVAKQMGAHHAINSASEKNVEEVVKKLTDGKGCDAVIEAVGIPATFELCQALVAPGGVIANVGVHGGKVDLHLENLWDKNIAITTRLVDAVTTPMLLRLAVSGKLDPSKLITHKFPFSDMEKAYGTFRAAAKHQALKVLIEFDK</sequence>
<feature type="domain" description="Enoyl reductase (ER)" evidence="7">
    <location>
        <begin position="39"/>
        <end position="344"/>
    </location>
</feature>
<dbReference type="PROSITE" id="PS00059">
    <property type="entry name" value="ADH_ZINC"/>
    <property type="match status" value="1"/>
</dbReference>
<evidence type="ECO:0000259" key="7">
    <source>
        <dbReference type="SMART" id="SM00829"/>
    </source>
</evidence>
<organism evidence="8 9">
    <name type="scientific">Venustampulla echinocandica</name>
    <dbReference type="NCBI Taxonomy" id="2656787"/>
    <lineage>
        <taxon>Eukaryota</taxon>
        <taxon>Fungi</taxon>
        <taxon>Dikarya</taxon>
        <taxon>Ascomycota</taxon>
        <taxon>Pezizomycotina</taxon>
        <taxon>Leotiomycetes</taxon>
        <taxon>Helotiales</taxon>
        <taxon>Pleuroascaceae</taxon>
        <taxon>Venustampulla</taxon>
    </lineage>
</organism>
<dbReference type="EMBL" id="NPIC01000001">
    <property type="protein sequence ID" value="RDL41682.1"/>
    <property type="molecule type" value="Genomic_DNA"/>
</dbReference>
<comment type="caution">
    <text evidence="8">The sequence shown here is derived from an EMBL/GenBank/DDBJ whole genome shotgun (WGS) entry which is preliminary data.</text>
</comment>
<dbReference type="InterPro" id="IPR002328">
    <property type="entry name" value="ADH_Zn_CS"/>
</dbReference>
<dbReference type="InterPro" id="IPR011032">
    <property type="entry name" value="GroES-like_sf"/>
</dbReference>
<dbReference type="SUPFAM" id="SSF51735">
    <property type="entry name" value="NAD(P)-binding Rossmann-fold domains"/>
    <property type="match status" value="1"/>
</dbReference>
<gene>
    <name evidence="8" type="ORF">BP5553_01661</name>
</gene>
<keyword evidence="9" id="KW-1185">Reference proteome</keyword>
<dbReference type="PANTHER" id="PTHR42813">
    <property type="entry name" value="ZINC-TYPE ALCOHOL DEHYDROGENASE-LIKE"/>
    <property type="match status" value="1"/>
</dbReference>
<dbReference type="Proteomes" id="UP000254866">
    <property type="component" value="Unassembled WGS sequence"/>
</dbReference>
<evidence type="ECO:0000256" key="1">
    <source>
        <dbReference type="ARBA" id="ARBA00001947"/>
    </source>
</evidence>
<evidence type="ECO:0000256" key="3">
    <source>
        <dbReference type="ARBA" id="ARBA00022723"/>
    </source>
</evidence>
<evidence type="ECO:0000256" key="5">
    <source>
        <dbReference type="ARBA" id="ARBA00023002"/>
    </source>
</evidence>
<dbReference type="CDD" id="cd08286">
    <property type="entry name" value="FDH_like_ADH2"/>
    <property type="match status" value="1"/>
</dbReference>
<keyword evidence="3 6" id="KW-0479">Metal-binding</keyword>
<dbReference type="Pfam" id="PF08240">
    <property type="entry name" value="ADH_N"/>
    <property type="match status" value="1"/>
</dbReference>
<dbReference type="AlphaFoldDB" id="A0A370U1M4"/>
<keyword evidence="5" id="KW-0560">Oxidoreductase</keyword>
<reference evidence="8 9" key="1">
    <citation type="journal article" date="2018" name="IMA Fungus">
        <title>IMA Genome-F 9: Draft genome sequence of Annulohypoxylon stygium, Aspergillus mulundensis, Berkeleyomyces basicola (syn. Thielaviopsis basicola), Ceratocystis smalleyi, two Cercospora beticola strains, Coleophoma cylindrospora, Fusarium fracticaudum, Phialophora cf. hyalina, and Morchella septimelata.</title>
        <authorList>
            <person name="Wingfield B.D."/>
            <person name="Bills G.F."/>
            <person name="Dong Y."/>
            <person name="Huang W."/>
            <person name="Nel W.J."/>
            <person name="Swalarsk-Parry B.S."/>
            <person name="Vaghefi N."/>
            <person name="Wilken P.M."/>
            <person name="An Z."/>
            <person name="de Beer Z.W."/>
            <person name="De Vos L."/>
            <person name="Chen L."/>
            <person name="Duong T.A."/>
            <person name="Gao Y."/>
            <person name="Hammerbacher A."/>
            <person name="Kikkert J.R."/>
            <person name="Li Y."/>
            <person name="Li H."/>
            <person name="Li K."/>
            <person name="Li Q."/>
            <person name="Liu X."/>
            <person name="Ma X."/>
            <person name="Naidoo K."/>
            <person name="Pethybridge S.J."/>
            <person name="Sun J."/>
            <person name="Steenkamp E.T."/>
            <person name="van der Nest M.A."/>
            <person name="van Wyk S."/>
            <person name="Wingfield M.J."/>
            <person name="Xiong C."/>
            <person name="Yue Q."/>
            <person name="Zhang X."/>
        </authorList>
    </citation>
    <scope>NUCLEOTIDE SEQUENCE [LARGE SCALE GENOMIC DNA]</scope>
    <source>
        <strain evidence="8 9">BP 5553</strain>
    </source>
</reference>
<dbReference type="SMART" id="SM00829">
    <property type="entry name" value="PKS_ER"/>
    <property type="match status" value="1"/>
</dbReference>
<dbReference type="GO" id="GO:0016491">
    <property type="term" value="F:oxidoreductase activity"/>
    <property type="evidence" value="ECO:0007669"/>
    <property type="project" value="UniProtKB-KW"/>
</dbReference>
<evidence type="ECO:0000256" key="2">
    <source>
        <dbReference type="ARBA" id="ARBA00008072"/>
    </source>
</evidence>
<dbReference type="Pfam" id="PF00107">
    <property type="entry name" value="ADH_zinc_N"/>
    <property type="match status" value="1"/>
</dbReference>
<dbReference type="GeneID" id="43594510"/>
<evidence type="ECO:0000313" key="9">
    <source>
        <dbReference type="Proteomes" id="UP000254866"/>
    </source>
</evidence>
<dbReference type="PANTHER" id="PTHR42813:SF4">
    <property type="entry name" value="NADP-DEPENDENT ISOPROPANOL DEHYDROGENASE"/>
    <property type="match status" value="1"/>
</dbReference>
<dbReference type="SUPFAM" id="SSF50129">
    <property type="entry name" value="GroES-like"/>
    <property type="match status" value="1"/>
</dbReference>
<name>A0A370U1M4_9HELO</name>
<comment type="cofactor">
    <cofactor evidence="1 6">
        <name>Zn(2+)</name>
        <dbReference type="ChEBI" id="CHEBI:29105"/>
    </cofactor>
</comment>
<dbReference type="Gene3D" id="3.90.180.10">
    <property type="entry name" value="Medium-chain alcohol dehydrogenases, catalytic domain"/>
    <property type="match status" value="1"/>
</dbReference>
<dbReference type="OrthoDB" id="442947at2759"/>
<evidence type="ECO:0000256" key="4">
    <source>
        <dbReference type="ARBA" id="ARBA00022833"/>
    </source>
</evidence>
<protein>
    <submittedName>
        <fullName evidence="8">Alcohol dehydrogenase GroES-containing protein</fullName>
    </submittedName>
</protein>
<accession>A0A370U1M4</accession>
<proteinExistence type="inferred from homology"/>
<dbReference type="InterPro" id="IPR013154">
    <property type="entry name" value="ADH-like_N"/>
</dbReference>
<dbReference type="InterPro" id="IPR013149">
    <property type="entry name" value="ADH-like_C"/>
</dbReference>
<comment type="similarity">
    <text evidence="2 6">Belongs to the zinc-containing alcohol dehydrogenase family.</text>
</comment>
<dbReference type="GO" id="GO:0008270">
    <property type="term" value="F:zinc ion binding"/>
    <property type="evidence" value="ECO:0007669"/>
    <property type="project" value="InterPro"/>
</dbReference>
<keyword evidence="4 6" id="KW-0862">Zinc</keyword>
<evidence type="ECO:0000313" key="8">
    <source>
        <dbReference type="EMBL" id="RDL41682.1"/>
    </source>
</evidence>
<dbReference type="InterPro" id="IPR020843">
    <property type="entry name" value="ER"/>
</dbReference>
<dbReference type="Gene3D" id="3.40.50.720">
    <property type="entry name" value="NAD(P)-binding Rossmann-like Domain"/>
    <property type="match status" value="1"/>
</dbReference>
<evidence type="ECO:0000256" key="6">
    <source>
        <dbReference type="RuleBase" id="RU361277"/>
    </source>
</evidence>
<dbReference type="RefSeq" id="XP_031874338.1">
    <property type="nucleotide sequence ID" value="XM_032010284.1"/>
</dbReference>
<dbReference type="InterPro" id="IPR036291">
    <property type="entry name" value="NAD(P)-bd_dom_sf"/>
</dbReference>